<proteinExistence type="predicted"/>
<accession>S9TWX9</accession>
<dbReference type="AlphaFoldDB" id="S9TWX9"/>
<evidence type="ECO:0000256" key="1">
    <source>
        <dbReference type="SAM" id="SignalP"/>
    </source>
</evidence>
<gene>
    <name evidence="2" type="ORF">STCU_07956</name>
</gene>
<protein>
    <submittedName>
        <fullName evidence="2">Uncharacterized protein</fullName>
    </submittedName>
</protein>
<evidence type="ECO:0000313" key="3">
    <source>
        <dbReference type="Proteomes" id="UP000015354"/>
    </source>
</evidence>
<organism evidence="2 3">
    <name type="scientific">Strigomonas culicis</name>
    <dbReference type="NCBI Taxonomy" id="28005"/>
    <lineage>
        <taxon>Eukaryota</taxon>
        <taxon>Discoba</taxon>
        <taxon>Euglenozoa</taxon>
        <taxon>Kinetoplastea</taxon>
        <taxon>Metakinetoplastina</taxon>
        <taxon>Trypanosomatida</taxon>
        <taxon>Trypanosomatidae</taxon>
        <taxon>Strigomonadinae</taxon>
        <taxon>Strigomonas</taxon>
    </lineage>
</organism>
<reference evidence="2 3" key="1">
    <citation type="journal article" date="2013" name="PLoS ONE">
        <title>Predicting the Proteins of Angomonas deanei, Strigomonas culicis and Their Respective Endosymbionts Reveals New Aspects of the Trypanosomatidae Family.</title>
        <authorList>
            <person name="Motta M.C."/>
            <person name="Martins A.C."/>
            <person name="de Souza S.S."/>
            <person name="Catta-Preta C.M."/>
            <person name="Silva R."/>
            <person name="Klein C.C."/>
            <person name="de Almeida L.G."/>
            <person name="de Lima Cunha O."/>
            <person name="Ciapina L.P."/>
            <person name="Brocchi M."/>
            <person name="Colabardini A.C."/>
            <person name="de Araujo Lima B."/>
            <person name="Machado C.R."/>
            <person name="de Almeida Soares C.M."/>
            <person name="Probst C.M."/>
            <person name="de Menezes C.B."/>
            <person name="Thompson C.E."/>
            <person name="Bartholomeu D.C."/>
            <person name="Gradia D.F."/>
            <person name="Pavoni D.P."/>
            <person name="Grisard E.C."/>
            <person name="Fantinatti-Garboggini F."/>
            <person name="Marchini F.K."/>
            <person name="Rodrigues-Luiz G.F."/>
            <person name="Wagner G."/>
            <person name="Goldman G.H."/>
            <person name="Fietto J.L."/>
            <person name="Elias M.C."/>
            <person name="Goldman M.H."/>
            <person name="Sagot M.F."/>
            <person name="Pereira M."/>
            <person name="Stoco P.H."/>
            <person name="de Mendonca-Neto R.P."/>
            <person name="Teixeira S.M."/>
            <person name="Maciel T.E."/>
            <person name="de Oliveira Mendes T.A."/>
            <person name="Urmenyi T.P."/>
            <person name="de Souza W."/>
            <person name="Schenkman S."/>
            <person name="de Vasconcelos A.T."/>
        </authorList>
    </citation>
    <scope>NUCLEOTIDE SEQUENCE [LARGE SCALE GENOMIC DNA]</scope>
</reference>
<name>S9TWX9_9TRYP</name>
<feature type="signal peptide" evidence="1">
    <location>
        <begin position="1"/>
        <end position="15"/>
    </location>
</feature>
<dbReference type="OrthoDB" id="433668at2759"/>
<evidence type="ECO:0000313" key="2">
    <source>
        <dbReference type="EMBL" id="EPY23002.1"/>
    </source>
</evidence>
<sequence length="465" mass="51244">MLPLLLSFFFHLSQSLVVVNTVPTRIARAVPMQRWVSLGGWCGPTLMLAKLGMQHLYNANATHIGFPFIPSQPGEGGPAAGLLRHLPLFPQEPVRYPFEMARCTLDGIIDLTRNGFGQREDQHCLENFLPERKRRDPPPPADGEEPLYYYDIDFVHIWCLFRSRHSCFTHFDLHNDMVIAELQKRVAAWEHLFLLPAHDARAQLLAAGGRPPSGVTFVRTVIAENPLEELELLPALHDAFREKARAQNGLGARQGGAALDFRTVAVVHDQAPRTMPLCTVEASAAGVPPHPCVVWNLARDRGGDRAAASLFDQCHDGYQTILREMTKETRWKTLGASLPTLAQYVRQRRAEPFTPYRELSLIDGRVPAMRGSCKGVYSTLYDADGARPGCPHCGNTEGHPVSLYLPPEAAAGPPEPWPEAAVDLLLQQYAGAGGDEVAATEAAAVALHKSAKEVYAQLQQVLAKE</sequence>
<keyword evidence="3" id="KW-1185">Reference proteome</keyword>
<dbReference type="EMBL" id="ATMH01007956">
    <property type="protein sequence ID" value="EPY23002.1"/>
    <property type="molecule type" value="Genomic_DNA"/>
</dbReference>
<comment type="caution">
    <text evidence="2">The sequence shown here is derived from an EMBL/GenBank/DDBJ whole genome shotgun (WGS) entry which is preliminary data.</text>
</comment>
<dbReference type="InterPro" id="IPR014903">
    <property type="entry name" value="DUF1796"/>
</dbReference>
<feature type="chain" id="PRO_5012700639" evidence="1">
    <location>
        <begin position="16"/>
        <end position="465"/>
    </location>
</feature>
<dbReference type="Proteomes" id="UP000015354">
    <property type="component" value="Unassembled WGS sequence"/>
</dbReference>
<keyword evidence="1" id="KW-0732">Signal</keyword>
<dbReference type="Pfam" id="PF08795">
    <property type="entry name" value="DUF1796"/>
    <property type="match status" value="2"/>
</dbReference>